<evidence type="ECO:0000256" key="1">
    <source>
        <dbReference type="ARBA" id="ARBA00006484"/>
    </source>
</evidence>
<keyword evidence="2" id="KW-0560">Oxidoreductase</keyword>
<dbReference type="Pfam" id="PF00106">
    <property type="entry name" value="adh_short"/>
    <property type="match status" value="1"/>
</dbReference>
<dbReference type="SUPFAM" id="SSF51735">
    <property type="entry name" value="NAD(P)-binding Rossmann-fold domains"/>
    <property type="match status" value="1"/>
</dbReference>
<dbReference type="PRINTS" id="PR00081">
    <property type="entry name" value="GDHRDH"/>
</dbReference>
<proteinExistence type="inferred from homology"/>
<gene>
    <name evidence="4" type="ORF">H8S62_10515</name>
</gene>
<comment type="caution">
    <text evidence="4">The sequence shown here is derived from an EMBL/GenBank/DDBJ whole genome shotgun (WGS) entry which is preliminary data.</text>
</comment>
<reference evidence="4" key="1">
    <citation type="submission" date="2020-08" db="EMBL/GenBank/DDBJ databases">
        <title>Genome public.</title>
        <authorList>
            <person name="Liu C."/>
            <person name="Sun Q."/>
        </authorList>
    </citation>
    <scope>NUCLEOTIDE SEQUENCE</scope>
    <source>
        <strain evidence="4">NSJ-52</strain>
    </source>
</reference>
<dbReference type="CDD" id="cd05233">
    <property type="entry name" value="SDR_c"/>
    <property type="match status" value="1"/>
</dbReference>
<dbReference type="PANTHER" id="PTHR42760">
    <property type="entry name" value="SHORT-CHAIN DEHYDROGENASES/REDUCTASES FAMILY MEMBER"/>
    <property type="match status" value="1"/>
</dbReference>
<dbReference type="InterPro" id="IPR020904">
    <property type="entry name" value="Sc_DH/Rdtase_CS"/>
</dbReference>
<evidence type="ECO:0000256" key="3">
    <source>
        <dbReference type="RuleBase" id="RU000363"/>
    </source>
</evidence>
<evidence type="ECO:0000313" key="5">
    <source>
        <dbReference type="Proteomes" id="UP000607645"/>
    </source>
</evidence>
<comment type="similarity">
    <text evidence="1 3">Belongs to the short-chain dehydrogenases/reductases (SDR) family.</text>
</comment>
<evidence type="ECO:0000256" key="2">
    <source>
        <dbReference type="ARBA" id="ARBA00023002"/>
    </source>
</evidence>
<accession>A0A8J6J7F0</accession>
<dbReference type="InterPro" id="IPR036291">
    <property type="entry name" value="NAD(P)-bd_dom_sf"/>
</dbReference>
<dbReference type="NCBIfam" id="NF005559">
    <property type="entry name" value="PRK07231.1"/>
    <property type="match status" value="1"/>
</dbReference>
<dbReference type="RefSeq" id="WP_186919249.1">
    <property type="nucleotide sequence ID" value="NZ_JACOPQ010000007.1"/>
</dbReference>
<dbReference type="EMBL" id="JACOPQ010000007">
    <property type="protein sequence ID" value="MBC5737437.1"/>
    <property type="molecule type" value="Genomic_DNA"/>
</dbReference>
<dbReference type="PROSITE" id="PS00061">
    <property type="entry name" value="ADH_SHORT"/>
    <property type="match status" value="1"/>
</dbReference>
<sequence>MEQFRLQGQVVLITGGGSGLGRGIGQAVAELGAAVVAADVRTDQAEEAAATLRAQGFRAAAVEMDVTRPESIAAGLQTAAEAFGHVDVLVNNAGITRMQGIGDITPRDWEQVFSINVEGMFLCCQQFFSCLRREGRTGRIVNIASNAAKVTFPGQAHYNASKAAVVNMTQSLAKELAPFGINVNAVCPGAVDTEMLRYCMVKTIEESPADARPTLDDLRASWGPPQLGRLIQPVEVGRVVAFLASDAAGIIRGQSISVDAGSTPY</sequence>
<keyword evidence="5" id="KW-1185">Reference proteome</keyword>
<dbReference type="AlphaFoldDB" id="A0A8J6J7F0"/>
<name>A0A8J6J7F0_9FIRM</name>
<organism evidence="4 5">
    <name type="scientific">Lawsonibacter faecis</name>
    <dbReference type="NCBI Taxonomy" id="2763052"/>
    <lineage>
        <taxon>Bacteria</taxon>
        <taxon>Bacillati</taxon>
        <taxon>Bacillota</taxon>
        <taxon>Clostridia</taxon>
        <taxon>Eubacteriales</taxon>
        <taxon>Oscillospiraceae</taxon>
        <taxon>Lawsonibacter</taxon>
    </lineage>
</organism>
<dbReference type="FunFam" id="3.40.50.720:FF:000084">
    <property type="entry name" value="Short-chain dehydrogenase reductase"/>
    <property type="match status" value="1"/>
</dbReference>
<dbReference type="GO" id="GO:0016616">
    <property type="term" value="F:oxidoreductase activity, acting on the CH-OH group of donors, NAD or NADP as acceptor"/>
    <property type="evidence" value="ECO:0007669"/>
    <property type="project" value="TreeGrafter"/>
</dbReference>
<dbReference type="Gene3D" id="3.40.50.720">
    <property type="entry name" value="NAD(P)-binding Rossmann-like Domain"/>
    <property type="match status" value="1"/>
</dbReference>
<dbReference type="Proteomes" id="UP000607645">
    <property type="component" value="Unassembled WGS sequence"/>
</dbReference>
<protein>
    <submittedName>
        <fullName evidence="4">SDR family oxidoreductase</fullName>
    </submittedName>
</protein>
<evidence type="ECO:0000313" key="4">
    <source>
        <dbReference type="EMBL" id="MBC5737437.1"/>
    </source>
</evidence>
<dbReference type="GO" id="GO:0008206">
    <property type="term" value="P:bile acid metabolic process"/>
    <property type="evidence" value="ECO:0007669"/>
    <property type="project" value="UniProtKB-ARBA"/>
</dbReference>
<dbReference type="PRINTS" id="PR00080">
    <property type="entry name" value="SDRFAMILY"/>
</dbReference>
<dbReference type="InterPro" id="IPR002347">
    <property type="entry name" value="SDR_fam"/>
</dbReference>